<dbReference type="InterPro" id="IPR027469">
    <property type="entry name" value="Cation_efflux_TMD_sf"/>
</dbReference>
<dbReference type="Proteomes" id="UP000199701">
    <property type="component" value="Unassembled WGS sequence"/>
</dbReference>
<evidence type="ECO:0000256" key="2">
    <source>
        <dbReference type="ARBA" id="ARBA00008114"/>
    </source>
</evidence>
<evidence type="ECO:0000259" key="8">
    <source>
        <dbReference type="Pfam" id="PF01545"/>
    </source>
</evidence>
<proteinExistence type="inferred from homology"/>
<dbReference type="GO" id="GO:0008324">
    <property type="term" value="F:monoatomic cation transmembrane transporter activity"/>
    <property type="evidence" value="ECO:0007669"/>
    <property type="project" value="InterPro"/>
</dbReference>
<dbReference type="Gene3D" id="1.20.1510.10">
    <property type="entry name" value="Cation efflux protein transmembrane domain"/>
    <property type="match status" value="1"/>
</dbReference>
<feature type="transmembrane region" description="Helical" evidence="7">
    <location>
        <begin position="130"/>
        <end position="151"/>
    </location>
</feature>
<gene>
    <name evidence="10" type="ORF">SAMN05421659_112122</name>
</gene>
<dbReference type="InterPro" id="IPR050291">
    <property type="entry name" value="CDF_Transporter"/>
</dbReference>
<organism evidence="10 11">
    <name type="scientific">[Clostridium] fimetarium</name>
    <dbReference type="NCBI Taxonomy" id="99656"/>
    <lineage>
        <taxon>Bacteria</taxon>
        <taxon>Bacillati</taxon>
        <taxon>Bacillota</taxon>
        <taxon>Clostridia</taxon>
        <taxon>Lachnospirales</taxon>
        <taxon>Lachnospiraceae</taxon>
    </lineage>
</organism>
<keyword evidence="11" id="KW-1185">Reference proteome</keyword>
<dbReference type="Pfam" id="PF16916">
    <property type="entry name" value="ZT_dimer"/>
    <property type="match status" value="1"/>
</dbReference>
<feature type="transmembrane region" description="Helical" evidence="7">
    <location>
        <begin position="97"/>
        <end position="115"/>
    </location>
</feature>
<dbReference type="PANTHER" id="PTHR43840:SF15">
    <property type="entry name" value="MITOCHONDRIAL METAL TRANSPORTER 1-RELATED"/>
    <property type="match status" value="1"/>
</dbReference>
<comment type="similarity">
    <text evidence="2">Belongs to the cation diffusion facilitator (CDF) transporter (TC 2.A.4) family.</text>
</comment>
<dbReference type="InterPro" id="IPR002524">
    <property type="entry name" value="Cation_efflux"/>
</dbReference>
<keyword evidence="5 7" id="KW-1133">Transmembrane helix</keyword>
<dbReference type="Gene3D" id="3.30.70.1350">
    <property type="entry name" value="Cation efflux protein, cytoplasmic domain"/>
    <property type="match status" value="1"/>
</dbReference>
<dbReference type="AlphaFoldDB" id="A0A1I0R871"/>
<dbReference type="OrthoDB" id="9806522at2"/>
<dbReference type="Pfam" id="PF01545">
    <property type="entry name" value="Cation_efflux"/>
    <property type="match status" value="1"/>
</dbReference>
<dbReference type="InterPro" id="IPR036837">
    <property type="entry name" value="Cation_efflux_CTD_sf"/>
</dbReference>
<keyword evidence="6 7" id="KW-0472">Membrane</keyword>
<accession>A0A1I0R871</accession>
<dbReference type="SUPFAM" id="SSF161111">
    <property type="entry name" value="Cation efflux protein transmembrane domain-like"/>
    <property type="match status" value="1"/>
</dbReference>
<evidence type="ECO:0000256" key="6">
    <source>
        <dbReference type="ARBA" id="ARBA00023136"/>
    </source>
</evidence>
<dbReference type="NCBIfam" id="TIGR01297">
    <property type="entry name" value="CDF"/>
    <property type="match status" value="1"/>
</dbReference>
<protein>
    <submittedName>
        <fullName evidence="10">Cation diffusion facilitator family transporter</fullName>
    </submittedName>
</protein>
<name>A0A1I0R871_9FIRM</name>
<dbReference type="PANTHER" id="PTHR43840">
    <property type="entry name" value="MITOCHONDRIAL METAL TRANSPORTER 1-RELATED"/>
    <property type="match status" value="1"/>
</dbReference>
<reference evidence="10 11" key="1">
    <citation type="submission" date="2016-10" db="EMBL/GenBank/DDBJ databases">
        <authorList>
            <person name="de Groot N.N."/>
        </authorList>
    </citation>
    <scope>NUCLEOTIDE SEQUENCE [LARGE SCALE GENOMIC DNA]</scope>
    <source>
        <strain evidence="10 11">DSM 9179</strain>
    </source>
</reference>
<dbReference type="InterPro" id="IPR058533">
    <property type="entry name" value="Cation_efflux_TM"/>
</dbReference>
<dbReference type="RefSeq" id="WP_092455503.1">
    <property type="nucleotide sequence ID" value="NZ_FOJI01000012.1"/>
</dbReference>
<evidence type="ECO:0000256" key="7">
    <source>
        <dbReference type="SAM" id="Phobius"/>
    </source>
</evidence>
<dbReference type="EMBL" id="FOJI01000012">
    <property type="protein sequence ID" value="SEW36683.1"/>
    <property type="molecule type" value="Genomic_DNA"/>
</dbReference>
<dbReference type="FunFam" id="1.20.1510.10:FF:000006">
    <property type="entry name" value="Divalent cation efflux transporter"/>
    <property type="match status" value="1"/>
</dbReference>
<feature type="transmembrane region" description="Helical" evidence="7">
    <location>
        <begin position="25"/>
        <end position="47"/>
    </location>
</feature>
<dbReference type="SUPFAM" id="SSF160240">
    <property type="entry name" value="Cation efflux protein cytoplasmic domain-like"/>
    <property type="match status" value="1"/>
</dbReference>
<evidence type="ECO:0000313" key="10">
    <source>
        <dbReference type="EMBL" id="SEW36683.1"/>
    </source>
</evidence>
<feature type="transmembrane region" description="Helical" evidence="7">
    <location>
        <begin position="197"/>
        <end position="215"/>
    </location>
</feature>
<evidence type="ECO:0000256" key="5">
    <source>
        <dbReference type="ARBA" id="ARBA00022989"/>
    </source>
</evidence>
<comment type="subcellular location">
    <subcellularLocation>
        <location evidence="1">Membrane</location>
        <topology evidence="1">Multi-pass membrane protein</topology>
    </subcellularLocation>
</comment>
<evidence type="ECO:0000256" key="3">
    <source>
        <dbReference type="ARBA" id="ARBA00022448"/>
    </source>
</evidence>
<dbReference type="GO" id="GO:0016020">
    <property type="term" value="C:membrane"/>
    <property type="evidence" value="ECO:0007669"/>
    <property type="project" value="UniProtKB-SubCell"/>
</dbReference>
<sequence length="390" mass="43035">MTNFLLKKFVKNSEDITNPKIRQSYGIFCGSVGIICNLILFATKFFAGIITASISISADAFNNLSDAGSSIVTLIGFKLAGKPADSGHPFGHGRIEYLSGVIVSFVIIIMGYELFRSSISKILNPQEMQFSIVSVVILVSSIILKLWMASFNRKLGKKINSSSMIATSIDSLSDCVATSAVLIALVVSTSTGFNIDGYAGVLVACFVFMAGISTAKDTLQPLLGKPADKEFVEALEERVISHPEIIGVHDLIVHDYGPGRVFVTLHAEIPYEMNVLEAHDIIDITEKEVAKEFNCEISIHMDPIVTDDLVVSNLRKMTESILNEIDPIIKMHDFRITNGPYIKNLIFDIEVPYGYIQEDEELVKVIKEEIYRHEANCFAVIHVDKSFVAE</sequence>
<keyword evidence="4 7" id="KW-0812">Transmembrane</keyword>
<keyword evidence="3" id="KW-0813">Transport</keyword>
<evidence type="ECO:0000256" key="4">
    <source>
        <dbReference type="ARBA" id="ARBA00022692"/>
    </source>
</evidence>
<feature type="domain" description="Cation efflux protein cytoplasmic" evidence="9">
    <location>
        <begin position="228"/>
        <end position="303"/>
    </location>
</feature>
<feature type="transmembrane region" description="Helical" evidence="7">
    <location>
        <begin position="172"/>
        <end position="191"/>
    </location>
</feature>
<evidence type="ECO:0000313" key="11">
    <source>
        <dbReference type="Proteomes" id="UP000199701"/>
    </source>
</evidence>
<evidence type="ECO:0000259" key="9">
    <source>
        <dbReference type="Pfam" id="PF16916"/>
    </source>
</evidence>
<dbReference type="InterPro" id="IPR027470">
    <property type="entry name" value="Cation_efflux_CTD"/>
</dbReference>
<dbReference type="STRING" id="99656.SAMN05421659_112122"/>
<evidence type="ECO:0000256" key="1">
    <source>
        <dbReference type="ARBA" id="ARBA00004141"/>
    </source>
</evidence>
<feature type="domain" description="Cation efflux protein transmembrane" evidence="8">
    <location>
        <begin position="32"/>
        <end position="223"/>
    </location>
</feature>